<keyword evidence="1" id="KW-0479">Metal-binding</keyword>
<sequence length="409" mass="47956">MNENEIKKLFDLVYPYENLKRNKKEDKLWEDTALCSGYPGVILFISDYLKKKNLEGSIDQYVQKMIDAYNNMRTIDLSLFSGLSGVSFALSIIDYNKYESLINQSTNYIIDNLMIFTNAIDEDDLKFEDYDLMSGLCGILLYLIYYYHKKPSKRLLNKIELSINKLLLIYDKNKFFVKSQYFFTEVEQKNYPNGGFNIGLSHGITGFLAVLIKYSDITNINHRTKINNYKNKIYNDLISDGYNSHERYVWPQIKTNSFCKNEYAFFDSWCYGPPSIIYHLYKVAKENHRINDKTMFEEMMKNIAKDIQGITSPSFCHGYAGLLTIFIEFNKLAGKEIIEENILNSISEKIMEFYNHNDFPFYENHYDIDSGRKYRFKDLGLLTGISGIGLSLLHLQNQNSLQWFQVFTL</sequence>
<dbReference type="Pfam" id="PF05147">
    <property type="entry name" value="LANC_like"/>
    <property type="match status" value="1"/>
</dbReference>
<dbReference type="SMART" id="SM01260">
    <property type="entry name" value="LANC_like"/>
    <property type="match status" value="1"/>
</dbReference>
<keyword evidence="1" id="KW-0862">Zinc</keyword>
<dbReference type="GO" id="GO:0046872">
    <property type="term" value="F:metal ion binding"/>
    <property type="evidence" value="ECO:0007669"/>
    <property type="project" value="UniProtKB-KW"/>
</dbReference>
<dbReference type="Gene3D" id="1.50.10.20">
    <property type="match status" value="1"/>
</dbReference>
<keyword evidence="2" id="KW-0614">Plasmid</keyword>
<dbReference type="InterPro" id="IPR033889">
    <property type="entry name" value="LanC"/>
</dbReference>
<proteinExistence type="predicted"/>
<name>A0A650A9B7_STACP</name>
<protein>
    <submittedName>
        <fullName evidence="2">NsjC Lanthionine synthetase C-like protein</fullName>
    </submittedName>
</protein>
<dbReference type="GO" id="GO:0031179">
    <property type="term" value="P:peptide modification"/>
    <property type="evidence" value="ECO:0007669"/>
    <property type="project" value="InterPro"/>
</dbReference>
<dbReference type="CDD" id="cd04793">
    <property type="entry name" value="LanC"/>
    <property type="match status" value="1"/>
</dbReference>
<dbReference type="EMBL" id="MN602039">
    <property type="protein sequence ID" value="QGN18866.1"/>
    <property type="molecule type" value="Genomic_DNA"/>
</dbReference>
<dbReference type="RefSeq" id="WP_153907239.1">
    <property type="nucleotide sequence ID" value="NZ_MN602039.1"/>
</dbReference>
<dbReference type="InterPro" id="IPR007822">
    <property type="entry name" value="LANC-like"/>
</dbReference>
<reference evidence="2" key="1">
    <citation type="journal article" date="2019" name="J. Bacteriol.">
        <title>Nisin J, a novel natural nisin variant, is produced by Staphylococcus capitis sourced from the human skin microbiota.</title>
        <authorList>
            <person name="O'Sullivan J.N."/>
            <person name="O'Connor P.M."/>
            <person name="Rea M.C."/>
            <person name="O'Sullivan O."/>
            <person name="Walsh C.J."/>
            <person name="Healy B."/>
            <person name="Mathur H."/>
            <person name="Field D."/>
            <person name="Hill C."/>
            <person name="Ross R.P."/>
        </authorList>
    </citation>
    <scope>NUCLEOTIDE SEQUENCE</scope>
    <source>
        <strain evidence="2">APC2923</strain>
        <plasmid evidence="2">pJOS_01</plasmid>
    </source>
</reference>
<feature type="binding site" evidence="1">
    <location>
        <position position="317"/>
    </location>
    <ligand>
        <name>Zn(2+)</name>
        <dbReference type="ChEBI" id="CHEBI:29105"/>
    </ligand>
</feature>
<feature type="binding site" evidence="1">
    <location>
        <position position="316"/>
    </location>
    <ligand>
        <name>Zn(2+)</name>
        <dbReference type="ChEBI" id="CHEBI:29105"/>
    </ligand>
</feature>
<dbReference type="SUPFAM" id="SSF158745">
    <property type="entry name" value="LanC-like"/>
    <property type="match status" value="1"/>
</dbReference>
<accession>A0A650A9B7</accession>
<evidence type="ECO:0000256" key="1">
    <source>
        <dbReference type="PIRSR" id="PIRSR607822-1"/>
    </source>
</evidence>
<dbReference type="PRINTS" id="PR01950">
    <property type="entry name" value="LANCSUPER"/>
</dbReference>
<geneLocation type="plasmid" evidence="2">
    <name>pJOS_01</name>
</geneLocation>
<dbReference type="AlphaFoldDB" id="A0A650A9B7"/>
<evidence type="ECO:0000313" key="2">
    <source>
        <dbReference type="EMBL" id="QGN18866.1"/>
    </source>
</evidence>
<organism evidence="2">
    <name type="scientific">Staphylococcus capitis</name>
    <dbReference type="NCBI Taxonomy" id="29388"/>
    <lineage>
        <taxon>Bacteria</taxon>
        <taxon>Bacillati</taxon>
        <taxon>Bacillota</taxon>
        <taxon>Bacilli</taxon>
        <taxon>Bacillales</taxon>
        <taxon>Staphylococcaceae</taxon>
        <taxon>Staphylococcus</taxon>
    </lineage>
</organism>
<gene>
    <name evidence="2" type="ORF">J28</name>
</gene>
<feature type="binding site" evidence="1">
    <location>
        <position position="270"/>
    </location>
    <ligand>
        <name>Zn(2+)</name>
        <dbReference type="ChEBI" id="CHEBI:29105"/>
    </ligand>
</feature>